<dbReference type="AlphaFoldDB" id="A0A8H6Y7A7"/>
<dbReference type="InterPro" id="IPR032675">
    <property type="entry name" value="LRR_dom_sf"/>
</dbReference>
<gene>
    <name evidence="2" type="ORF">MSAN_01540200</name>
</gene>
<evidence type="ECO:0000256" key="1">
    <source>
        <dbReference type="SAM" id="MobiDB-lite"/>
    </source>
</evidence>
<proteinExistence type="predicted"/>
<comment type="caution">
    <text evidence="2">The sequence shown here is derived from an EMBL/GenBank/DDBJ whole genome shotgun (WGS) entry which is preliminary data.</text>
</comment>
<feature type="compositionally biased region" description="Low complexity" evidence="1">
    <location>
        <begin position="463"/>
        <end position="483"/>
    </location>
</feature>
<dbReference type="Proteomes" id="UP000623467">
    <property type="component" value="Unassembled WGS sequence"/>
</dbReference>
<accession>A0A8H6Y7A7</accession>
<dbReference type="OrthoDB" id="2269034at2759"/>
<dbReference type="EMBL" id="JACAZH010000012">
    <property type="protein sequence ID" value="KAF7353506.1"/>
    <property type="molecule type" value="Genomic_DNA"/>
</dbReference>
<sequence length="514" mass="57844">MPSPSDEFSLAENPLPCYIFSIPPEILSKIMLMCDRELTIWDETRRSRPAGHNIPVRLTQICSSWRSLALDTRELWSSVTLVLNRRLTGKISAITKCADYWLAKGQRGKLALEIHIGFTVKKGIDLESIGQLLTARASDWRTLTIPNCSDSMAEYVITKMTQSIYLSLEEFKLPAFLTMSDTRFEVLAALPRLRTVSLLTRRYASNYDNFTLPFLPWSQLESVSISPPVSGHECLDVLKNCTELTTLELRVVSDVHDAESRRSVTLSKLSRLRLVAGATSSYGYASSNIESFLDVLHLPILVDLDLRFIGRNSWNPLVSSFWERHAAQLRSLELSNVCFPADVRLLFLTVPNLTSLKLNPYQHEIALTAPDFDALRVEQLLPALTHLDVPVSRVIDSIRSATAFLEARTTATTGVARIAQARFTDLSFSYPKGELHRLHAFETQGMDVRWILGRGDVWASRATSISPSTHSSTRSLSSSEDYSNTPPTTSLVKPKRNPLRRLWQRINNIRLGLV</sequence>
<organism evidence="2 3">
    <name type="scientific">Mycena sanguinolenta</name>
    <dbReference type="NCBI Taxonomy" id="230812"/>
    <lineage>
        <taxon>Eukaryota</taxon>
        <taxon>Fungi</taxon>
        <taxon>Dikarya</taxon>
        <taxon>Basidiomycota</taxon>
        <taxon>Agaricomycotina</taxon>
        <taxon>Agaricomycetes</taxon>
        <taxon>Agaricomycetidae</taxon>
        <taxon>Agaricales</taxon>
        <taxon>Marasmiineae</taxon>
        <taxon>Mycenaceae</taxon>
        <taxon>Mycena</taxon>
    </lineage>
</organism>
<evidence type="ECO:0000313" key="2">
    <source>
        <dbReference type="EMBL" id="KAF7353506.1"/>
    </source>
</evidence>
<protein>
    <submittedName>
        <fullName evidence="2">F-box domain-containing protein</fullName>
    </submittedName>
</protein>
<keyword evidence="3" id="KW-1185">Reference proteome</keyword>
<name>A0A8H6Y7A7_9AGAR</name>
<evidence type="ECO:0000313" key="3">
    <source>
        <dbReference type="Proteomes" id="UP000623467"/>
    </source>
</evidence>
<reference evidence="2" key="1">
    <citation type="submission" date="2020-05" db="EMBL/GenBank/DDBJ databases">
        <title>Mycena genomes resolve the evolution of fungal bioluminescence.</title>
        <authorList>
            <person name="Tsai I.J."/>
        </authorList>
    </citation>
    <scope>NUCLEOTIDE SEQUENCE</scope>
    <source>
        <strain evidence="2">160909Yilan</strain>
    </source>
</reference>
<dbReference type="Gene3D" id="3.80.10.10">
    <property type="entry name" value="Ribonuclease Inhibitor"/>
    <property type="match status" value="1"/>
</dbReference>
<dbReference type="SUPFAM" id="SSF52058">
    <property type="entry name" value="L domain-like"/>
    <property type="match status" value="1"/>
</dbReference>
<feature type="region of interest" description="Disordered" evidence="1">
    <location>
        <begin position="463"/>
        <end position="496"/>
    </location>
</feature>